<dbReference type="InterPro" id="IPR001839">
    <property type="entry name" value="TGF-b_C"/>
</dbReference>
<dbReference type="InterPro" id="IPR015615">
    <property type="entry name" value="TGF-beta-rel"/>
</dbReference>
<dbReference type="OMA" id="HHRDSEL"/>
<keyword evidence="5 8" id="KW-0339">Growth factor</keyword>
<dbReference type="RefSeq" id="XP_020893270.1">
    <property type="nucleotide sequence ID" value="XM_021037611.2"/>
</dbReference>
<evidence type="ECO:0000256" key="1">
    <source>
        <dbReference type="ARBA" id="ARBA00004613"/>
    </source>
</evidence>
<feature type="domain" description="TGF-beta family profile" evidence="11">
    <location>
        <begin position="268"/>
        <end position="378"/>
    </location>
</feature>
<evidence type="ECO:0000256" key="4">
    <source>
        <dbReference type="ARBA" id="ARBA00022729"/>
    </source>
</evidence>
<protein>
    <recommendedName>
        <fullName evidence="11">TGF-beta family profile domain-containing protein</fullName>
    </recommendedName>
</protein>
<evidence type="ECO:0000256" key="10">
    <source>
        <dbReference type="SAM" id="SignalP"/>
    </source>
</evidence>
<dbReference type="InterPro" id="IPR001111">
    <property type="entry name" value="TGF-b_propeptide"/>
</dbReference>
<dbReference type="Proteomes" id="UP000887567">
    <property type="component" value="Unplaced"/>
</dbReference>
<evidence type="ECO:0000313" key="12">
    <source>
        <dbReference type="EnsemblMetazoa" id="XP_020893270.1"/>
    </source>
</evidence>
<dbReference type="GeneID" id="110232414"/>
<evidence type="ECO:0000256" key="3">
    <source>
        <dbReference type="ARBA" id="ARBA00022525"/>
    </source>
</evidence>
<evidence type="ECO:0000256" key="6">
    <source>
        <dbReference type="ARBA" id="ARBA00023157"/>
    </source>
</evidence>
<organism evidence="12 13">
    <name type="scientific">Exaiptasia diaphana</name>
    <name type="common">Tropical sea anemone</name>
    <name type="synonym">Aiptasia pulchella</name>
    <dbReference type="NCBI Taxonomy" id="2652724"/>
    <lineage>
        <taxon>Eukaryota</taxon>
        <taxon>Metazoa</taxon>
        <taxon>Cnidaria</taxon>
        <taxon>Anthozoa</taxon>
        <taxon>Hexacorallia</taxon>
        <taxon>Actiniaria</taxon>
        <taxon>Aiptasiidae</taxon>
        <taxon>Exaiptasia</taxon>
    </lineage>
</organism>
<dbReference type="GO" id="GO:0008083">
    <property type="term" value="F:growth factor activity"/>
    <property type="evidence" value="ECO:0007669"/>
    <property type="project" value="UniProtKB-KW"/>
</dbReference>
<dbReference type="Pfam" id="PF00688">
    <property type="entry name" value="TGFb_propeptide"/>
    <property type="match status" value="1"/>
</dbReference>
<dbReference type="InterPro" id="IPR017948">
    <property type="entry name" value="TGFb_CS"/>
</dbReference>
<comment type="similarity">
    <text evidence="2 8">Belongs to the TGF-beta family.</text>
</comment>
<keyword evidence="6" id="KW-1015">Disulfide bond</keyword>
<evidence type="ECO:0000256" key="8">
    <source>
        <dbReference type="RuleBase" id="RU000354"/>
    </source>
</evidence>
<evidence type="ECO:0000256" key="9">
    <source>
        <dbReference type="SAM" id="MobiDB-lite"/>
    </source>
</evidence>
<dbReference type="GO" id="GO:0005125">
    <property type="term" value="F:cytokine activity"/>
    <property type="evidence" value="ECO:0007669"/>
    <property type="project" value="TreeGrafter"/>
</dbReference>
<reference evidence="12" key="1">
    <citation type="submission" date="2022-11" db="UniProtKB">
        <authorList>
            <consortium name="EnsemblMetazoa"/>
        </authorList>
    </citation>
    <scope>IDENTIFICATION</scope>
</reference>
<dbReference type="PROSITE" id="PS51362">
    <property type="entry name" value="TGF_BETA_2"/>
    <property type="match status" value="1"/>
</dbReference>
<evidence type="ECO:0000259" key="11">
    <source>
        <dbReference type="PROSITE" id="PS51362"/>
    </source>
</evidence>
<evidence type="ECO:0000256" key="5">
    <source>
        <dbReference type="ARBA" id="ARBA00023030"/>
    </source>
</evidence>
<dbReference type="Pfam" id="PF00019">
    <property type="entry name" value="TGF_beta"/>
    <property type="match status" value="1"/>
</dbReference>
<dbReference type="InterPro" id="IPR029034">
    <property type="entry name" value="Cystine-knot_cytokine"/>
</dbReference>
<evidence type="ECO:0000256" key="2">
    <source>
        <dbReference type="ARBA" id="ARBA00006656"/>
    </source>
</evidence>
<accession>A0A913WS46</accession>
<comment type="subcellular location">
    <subcellularLocation>
        <location evidence="1">Secreted</location>
    </subcellularLocation>
</comment>
<dbReference type="Gene3D" id="2.10.90.10">
    <property type="entry name" value="Cystine-knot cytokines"/>
    <property type="match status" value="1"/>
</dbReference>
<evidence type="ECO:0000313" key="13">
    <source>
        <dbReference type="Proteomes" id="UP000887567"/>
    </source>
</evidence>
<feature type="region of interest" description="Disordered" evidence="9">
    <location>
        <begin position="233"/>
        <end position="270"/>
    </location>
</feature>
<dbReference type="PANTHER" id="PTHR11848">
    <property type="entry name" value="TGF-BETA FAMILY"/>
    <property type="match status" value="1"/>
</dbReference>
<dbReference type="FunFam" id="2.10.90.10:FF:000001">
    <property type="entry name" value="Bone morphogenetic protein 4"/>
    <property type="match status" value="1"/>
</dbReference>
<feature type="compositionally biased region" description="Basic and acidic residues" evidence="9">
    <location>
        <begin position="246"/>
        <end position="261"/>
    </location>
</feature>
<keyword evidence="3" id="KW-0964">Secreted</keyword>
<dbReference type="AlphaFoldDB" id="A0A913WS46"/>
<dbReference type="Gene3D" id="2.60.120.970">
    <property type="match status" value="1"/>
</dbReference>
<dbReference type="EnsemblMetazoa" id="XM_021037611.2">
    <property type="protein sequence ID" value="XP_020893270.1"/>
    <property type="gene ID" value="LOC110232414"/>
</dbReference>
<name>A0A913WS46_EXADI</name>
<dbReference type="KEGG" id="epa:110232414"/>
<dbReference type="SMART" id="SM00204">
    <property type="entry name" value="TGFB"/>
    <property type="match status" value="1"/>
</dbReference>
<feature type="signal peptide" evidence="10">
    <location>
        <begin position="1"/>
        <end position="19"/>
    </location>
</feature>
<keyword evidence="7" id="KW-0325">Glycoprotein</keyword>
<dbReference type="GO" id="GO:0005615">
    <property type="term" value="C:extracellular space"/>
    <property type="evidence" value="ECO:0007669"/>
    <property type="project" value="TreeGrafter"/>
</dbReference>
<dbReference type="NCBIfam" id="NF033679">
    <property type="entry name" value="DNRLRE_dom"/>
    <property type="match status" value="1"/>
</dbReference>
<dbReference type="PROSITE" id="PS00250">
    <property type="entry name" value="TGF_BETA_1"/>
    <property type="match status" value="1"/>
</dbReference>
<feature type="chain" id="PRO_5037917893" description="TGF-beta family profile domain-containing protein" evidence="10">
    <location>
        <begin position="20"/>
        <end position="378"/>
    </location>
</feature>
<keyword evidence="13" id="KW-1185">Reference proteome</keyword>
<dbReference type="OrthoDB" id="5987191at2759"/>
<sequence>MSLFKIVFVFVLFAPVCLTLHQALKLDQLKTDLLSLLEVKEKPSVSRTRYQVPRYVIDLYRKQAFIDGFTKDGVAPGRTIRTFFRRPKDKRGPHKHLFTFNVTAIRKSEKVAHAELRIFKRRSRLKRCGYFEVTVSRLFRRWEKGSKKWKRKMEAIDSTLVKCRRVGEWMTFNVTTAVKYWAKYPSKNFGLWVSIRGHNAPPSDFHVATGGRKDPFLVEFGIDRAKLQKAKRVRVEEKSTKKKGKSSKEVDRNPTVDKKSADTSVHTRSRRSTSNLCKRHRLFVKFQDLTWDNWIIAPKGFSMYYCTGVCPEVIQKFFDPTNHAIIQNLLHHRYSKSVPAACCVPTKLHSITMLYFEKDGSIVLKEYGEMVASTCGCR</sequence>
<evidence type="ECO:0000256" key="7">
    <source>
        <dbReference type="ARBA" id="ARBA00023180"/>
    </source>
</evidence>
<proteinExistence type="inferred from homology"/>
<keyword evidence="4 10" id="KW-0732">Signal</keyword>
<dbReference type="SUPFAM" id="SSF57501">
    <property type="entry name" value="Cystine-knot cytokines"/>
    <property type="match status" value="1"/>
</dbReference>